<comment type="caution">
    <text evidence="2">The sequence shown here is derived from an EMBL/GenBank/DDBJ whole genome shotgun (WGS) entry which is preliminary data.</text>
</comment>
<keyword evidence="2" id="KW-0378">Hydrolase</keyword>
<dbReference type="RefSeq" id="WP_142934729.1">
    <property type="nucleotide sequence ID" value="NZ_ML660171.1"/>
</dbReference>
<evidence type="ECO:0000313" key="3">
    <source>
        <dbReference type="Proteomes" id="UP000315439"/>
    </source>
</evidence>
<evidence type="ECO:0000259" key="1">
    <source>
        <dbReference type="SMART" id="SM00849"/>
    </source>
</evidence>
<dbReference type="Proteomes" id="UP000315439">
    <property type="component" value="Unassembled WGS sequence"/>
</dbReference>
<dbReference type="OrthoDB" id="9803916at2"/>
<sequence length="254" mass="28554">MFSVTSLGSGSKGNATVVRYDDELVLIDSGFSCKALEARLKARQIEPQDICAILVTHEHSDHFNGVPAFSRKYKTPVWMSCGTGMHPRVEKISHLHYLNTHTSFQLGKFEITPVAVPHDSREACQFILQAADWRVGILTDLGHITPYVSEQFSDLDILLLEFNHDLDLLLQGAYPEKLKRRVAGPLGHLSNRQACDFLAQQSWGKLKYLAAMHLSEENNRRELVERGIKAVGLPSDISTIIADQEKGFDWIELQ</sequence>
<feature type="domain" description="Metallo-beta-lactamase" evidence="1">
    <location>
        <begin position="12"/>
        <end position="188"/>
    </location>
</feature>
<dbReference type="Gene3D" id="3.60.15.10">
    <property type="entry name" value="Ribonuclease Z/Hydroxyacylglutathione hydrolase-like"/>
    <property type="match status" value="1"/>
</dbReference>
<dbReference type="SUPFAM" id="SSF56281">
    <property type="entry name" value="Metallo-hydrolase/oxidoreductase"/>
    <property type="match status" value="1"/>
</dbReference>
<dbReference type="PANTHER" id="PTHR47619:SF1">
    <property type="entry name" value="EXODEOXYRIBONUCLEASE WALJ"/>
    <property type="match status" value="1"/>
</dbReference>
<gene>
    <name evidence="2" type="ORF">FLL46_24620</name>
</gene>
<dbReference type="EMBL" id="VIKS01000015">
    <property type="protein sequence ID" value="TQV82958.1"/>
    <property type="molecule type" value="Genomic_DNA"/>
</dbReference>
<keyword evidence="3" id="KW-1185">Reference proteome</keyword>
<dbReference type="GO" id="GO:0016787">
    <property type="term" value="F:hydrolase activity"/>
    <property type="evidence" value="ECO:0007669"/>
    <property type="project" value="UniProtKB-KW"/>
</dbReference>
<dbReference type="Pfam" id="PF12706">
    <property type="entry name" value="Lactamase_B_2"/>
    <property type="match status" value="1"/>
</dbReference>
<protein>
    <submittedName>
        <fullName evidence="2">MBL fold metallo-hydrolase</fullName>
    </submittedName>
</protein>
<accession>A0A545U0G4</accession>
<dbReference type="InterPro" id="IPR036866">
    <property type="entry name" value="RibonucZ/Hydroxyglut_hydro"/>
</dbReference>
<reference evidence="2 3" key="1">
    <citation type="submission" date="2019-07" db="EMBL/GenBank/DDBJ databases">
        <title>Draft genome for Aliikangiella sp. M105.</title>
        <authorList>
            <person name="Wang G."/>
        </authorList>
    </citation>
    <scope>NUCLEOTIDE SEQUENCE [LARGE SCALE GENOMIC DNA]</scope>
    <source>
        <strain evidence="2 3">M105</strain>
    </source>
</reference>
<dbReference type="PANTHER" id="PTHR47619">
    <property type="entry name" value="METALLO-HYDROLASE YYCJ-RELATED"/>
    <property type="match status" value="1"/>
</dbReference>
<dbReference type="InterPro" id="IPR001279">
    <property type="entry name" value="Metallo-B-lactamas"/>
</dbReference>
<dbReference type="AlphaFoldDB" id="A0A545U0G4"/>
<dbReference type="InterPro" id="IPR052533">
    <property type="entry name" value="WalJ/YycJ-like"/>
</dbReference>
<evidence type="ECO:0000313" key="2">
    <source>
        <dbReference type="EMBL" id="TQV82958.1"/>
    </source>
</evidence>
<organism evidence="2 3">
    <name type="scientific">Aliikangiella coralliicola</name>
    <dbReference type="NCBI Taxonomy" id="2592383"/>
    <lineage>
        <taxon>Bacteria</taxon>
        <taxon>Pseudomonadati</taxon>
        <taxon>Pseudomonadota</taxon>
        <taxon>Gammaproteobacteria</taxon>
        <taxon>Oceanospirillales</taxon>
        <taxon>Pleioneaceae</taxon>
        <taxon>Aliikangiella</taxon>
    </lineage>
</organism>
<name>A0A545U0G4_9GAMM</name>
<dbReference type="SMART" id="SM00849">
    <property type="entry name" value="Lactamase_B"/>
    <property type="match status" value="1"/>
</dbReference>
<proteinExistence type="predicted"/>